<protein>
    <submittedName>
        <fullName evidence="2">NAD(P)/FAD-dependent oxidoreductase</fullName>
        <ecNumber evidence="2">1.-.-.-</ecNumber>
    </submittedName>
</protein>
<dbReference type="GO" id="GO:0016491">
    <property type="term" value="F:oxidoreductase activity"/>
    <property type="evidence" value="ECO:0007669"/>
    <property type="project" value="UniProtKB-KW"/>
</dbReference>
<accession>A0ABW5D8N4</accession>
<dbReference type="EMBL" id="JBHUIT010000017">
    <property type="protein sequence ID" value="MFD2257126.1"/>
    <property type="molecule type" value="Genomic_DNA"/>
</dbReference>
<organism evidence="2 3">
    <name type="scientific">Luteolibacter algae</name>
    <dbReference type="NCBI Taxonomy" id="454151"/>
    <lineage>
        <taxon>Bacteria</taxon>
        <taxon>Pseudomonadati</taxon>
        <taxon>Verrucomicrobiota</taxon>
        <taxon>Verrucomicrobiia</taxon>
        <taxon>Verrucomicrobiales</taxon>
        <taxon>Verrucomicrobiaceae</taxon>
        <taxon>Luteolibacter</taxon>
    </lineage>
</organism>
<dbReference type="InterPro" id="IPR036188">
    <property type="entry name" value="FAD/NAD-bd_sf"/>
</dbReference>
<dbReference type="EC" id="1.-.-.-" evidence="2"/>
<dbReference type="InterPro" id="IPR023753">
    <property type="entry name" value="FAD/NAD-binding_dom"/>
</dbReference>
<dbReference type="PANTHER" id="PTHR42685:SF22">
    <property type="entry name" value="CONDITIONED MEDIUM FACTOR RECEPTOR 1"/>
    <property type="match status" value="1"/>
</dbReference>
<dbReference type="PANTHER" id="PTHR42685">
    <property type="entry name" value="GERANYLGERANYL DIPHOSPHATE REDUCTASE"/>
    <property type="match status" value="1"/>
</dbReference>
<feature type="domain" description="FAD/NAD(P)-binding" evidence="1">
    <location>
        <begin position="11"/>
        <end position="72"/>
    </location>
</feature>
<keyword evidence="3" id="KW-1185">Reference proteome</keyword>
<proteinExistence type="predicted"/>
<name>A0ABW5D8N4_9BACT</name>
<dbReference type="SUPFAM" id="SSF51905">
    <property type="entry name" value="FAD/NAD(P)-binding domain"/>
    <property type="match status" value="1"/>
</dbReference>
<dbReference type="InterPro" id="IPR050407">
    <property type="entry name" value="Geranylgeranyl_reductase"/>
</dbReference>
<evidence type="ECO:0000313" key="2">
    <source>
        <dbReference type="EMBL" id="MFD2257126.1"/>
    </source>
</evidence>
<dbReference type="Gene3D" id="3.50.50.60">
    <property type="entry name" value="FAD/NAD(P)-binding domain"/>
    <property type="match status" value="2"/>
</dbReference>
<keyword evidence="2" id="KW-0560">Oxidoreductase</keyword>
<evidence type="ECO:0000313" key="3">
    <source>
        <dbReference type="Proteomes" id="UP001597375"/>
    </source>
</evidence>
<dbReference type="Pfam" id="PF07992">
    <property type="entry name" value="Pyr_redox_2"/>
    <property type="match status" value="1"/>
</dbReference>
<comment type="caution">
    <text evidence="2">The sequence shown here is derived from an EMBL/GenBank/DDBJ whole genome shotgun (WGS) entry which is preliminary data.</text>
</comment>
<dbReference type="Proteomes" id="UP001597375">
    <property type="component" value="Unassembled WGS sequence"/>
</dbReference>
<evidence type="ECO:0000259" key="1">
    <source>
        <dbReference type="Pfam" id="PF07992"/>
    </source>
</evidence>
<gene>
    <name evidence="2" type="ORF">ACFSSA_10590</name>
</gene>
<reference evidence="3" key="1">
    <citation type="journal article" date="2019" name="Int. J. Syst. Evol. Microbiol.">
        <title>The Global Catalogue of Microorganisms (GCM) 10K type strain sequencing project: providing services to taxonomists for standard genome sequencing and annotation.</title>
        <authorList>
            <consortium name="The Broad Institute Genomics Platform"/>
            <consortium name="The Broad Institute Genome Sequencing Center for Infectious Disease"/>
            <person name="Wu L."/>
            <person name="Ma J."/>
        </authorList>
    </citation>
    <scope>NUCLEOTIDE SEQUENCE [LARGE SCALE GENOMIC DNA]</scope>
    <source>
        <strain evidence="3">CGMCC 4.7106</strain>
    </source>
</reference>
<dbReference type="PRINTS" id="PR00420">
    <property type="entry name" value="RNGMNOXGNASE"/>
</dbReference>
<sequence>MARINPRDSFQSLRKTITIIGGGLTGLSLAIALRRREVPVILHEAASYPRHRVCGEFISGVSAETLENLGISGQFSDCLHHTSIAWYSKNELLRRNSLPAPAIAISRYLLDDRLQKLAVALGVELHQKSRQRIDPGKSGVVWSAGRKPARGEWIGLKAHLRGIENHSAEKAHLEMHSGPQGYLGITPVENGWSNVCGLFRLDKTIPGKRESLIPAYLRRNGNTVLASAIEDAEWKPASFNAVAGFQLGLQAPLAGLLSLGDSHAIIPPFTGNGMTMAFQSAEIATPHLISYADSNSTWEETCSSINSALSDHFRKRLTASRMIHPLLFQPFSKWLLRHTPIQPVLALIR</sequence>